<dbReference type="InterPro" id="IPR051161">
    <property type="entry name" value="Mannose-6P_isomerase_type2"/>
</dbReference>
<dbReference type="Gene3D" id="3.90.550.10">
    <property type="entry name" value="Spore Coat Polysaccharide Biosynthesis Protein SpsA, Chain A"/>
    <property type="match status" value="1"/>
</dbReference>
<dbReference type="Pfam" id="PF00483">
    <property type="entry name" value="NTP_transferase"/>
    <property type="match status" value="1"/>
</dbReference>
<keyword evidence="4" id="KW-1185">Reference proteome</keyword>
<dbReference type="PANTHER" id="PTHR46390:SF1">
    <property type="entry name" value="MANNOSE-1-PHOSPHATE GUANYLYLTRANSFERASE"/>
    <property type="match status" value="1"/>
</dbReference>
<keyword evidence="3" id="KW-0808">Transferase</keyword>
<dbReference type="GO" id="GO:0016779">
    <property type="term" value="F:nucleotidyltransferase activity"/>
    <property type="evidence" value="ECO:0007669"/>
    <property type="project" value="UniProtKB-KW"/>
</dbReference>
<dbReference type="PANTHER" id="PTHR46390">
    <property type="entry name" value="MANNOSE-1-PHOSPHATE GUANYLYLTRANSFERASE"/>
    <property type="match status" value="1"/>
</dbReference>
<dbReference type="Proteomes" id="UP001499854">
    <property type="component" value="Unassembled WGS sequence"/>
</dbReference>
<reference evidence="3 4" key="1">
    <citation type="journal article" date="2019" name="Int. J. Syst. Evol. Microbiol.">
        <title>The Global Catalogue of Microorganisms (GCM) 10K type strain sequencing project: providing services to taxonomists for standard genome sequencing and annotation.</title>
        <authorList>
            <consortium name="The Broad Institute Genomics Platform"/>
            <consortium name="The Broad Institute Genome Sequencing Center for Infectious Disease"/>
            <person name="Wu L."/>
            <person name="Ma J."/>
        </authorList>
    </citation>
    <scope>NUCLEOTIDE SEQUENCE [LARGE SCALE GENOMIC DNA]</scope>
    <source>
        <strain evidence="3 4">JCM 16013</strain>
    </source>
</reference>
<evidence type="ECO:0000259" key="1">
    <source>
        <dbReference type="Pfam" id="PF00483"/>
    </source>
</evidence>
<dbReference type="SUPFAM" id="SSF53448">
    <property type="entry name" value="Nucleotide-diphospho-sugar transferases"/>
    <property type="match status" value="1"/>
</dbReference>
<evidence type="ECO:0000313" key="3">
    <source>
        <dbReference type="EMBL" id="GAA1967307.1"/>
    </source>
</evidence>
<dbReference type="CDD" id="cd02509">
    <property type="entry name" value="GDP-M1P_Guanylyltransferase"/>
    <property type="match status" value="1"/>
</dbReference>
<comment type="caution">
    <text evidence="3">The sequence shown here is derived from an EMBL/GenBank/DDBJ whole genome shotgun (WGS) entry which is preliminary data.</text>
</comment>
<dbReference type="EMBL" id="BAAAQM010000012">
    <property type="protein sequence ID" value="GAA1967307.1"/>
    <property type="molecule type" value="Genomic_DNA"/>
</dbReference>
<feature type="domain" description="Nucleotidyl transferase" evidence="1">
    <location>
        <begin position="3"/>
        <end position="279"/>
    </location>
</feature>
<evidence type="ECO:0000259" key="2">
    <source>
        <dbReference type="Pfam" id="PF22640"/>
    </source>
</evidence>
<protein>
    <submittedName>
        <fullName evidence="3">Mannose-1-phosphate guanylyltransferase</fullName>
    </submittedName>
</protein>
<dbReference type="InterPro" id="IPR049577">
    <property type="entry name" value="GMPP_N"/>
</dbReference>
<dbReference type="RefSeq" id="WP_344657311.1">
    <property type="nucleotide sequence ID" value="NZ_BAAAQM010000012.1"/>
</dbReference>
<feature type="domain" description="MannoseP isomerase/GMP-like beta-helix" evidence="2">
    <location>
        <begin position="304"/>
        <end position="350"/>
    </location>
</feature>
<accession>A0ABN2RDD3</accession>
<keyword evidence="3" id="KW-0548">Nucleotidyltransferase</keyword>
<organism evidence="3 4">
    <name type="scientific">Catenulispora subtropica</name>
    <dbReference type="NCBI Taxonomy" id="450798"/>
    <lineage>
        <taxon>Bacteria</taxon>
        <taxon>Bacillati</taxon>
        <taxon>Actinomycetota</taxon>
        <taxon>Actinomycetes</taxon>
        <taxon>Catenulisporales</taxon>
        <taxon>Catenulisporaceae</taxon>
        <taxon>Catenulispora</taxon>
    </lineage>
</organism>
<dbReference type="SUPFAM" id="SSF159283">
    <property type="entry name" value="Guanosine diphospho-D-mannose pyrophosphorylase/mannose-6-phosphate isomerase linker domain"/>
    <property type="match status" value="1"/>
</dbReference>
<dbReference type="InterPro" id="IPR054566">
    <property type="entry name" value="ManC/GMP-like_b-helix"/>
</dbReference>
<proteinExistence type="predicted"/>
<dbReference type="InterPro" id="IPR029044">
    <property type="entry name" value="Nucleotide-diphossugar_trans"/>
</dbReference>
<dbReference type="Pfam" id="PF22640">
    <property type="entry name" value="ManC_GMP_beta-helix"/>
    <property type="match status" value="1"/>
</dbReference>
<gene>
    <name evidence="3" type="ORF">GCM10009838_26900</name>
</gene>
<sequence>MYSIILAGGSGTRLWPLSRAASPKFLHRLGGTDQSLLQATAARVADMSDPDRVYVVTGVAHAAAVARQLPHVPERNILVEPEPRDSLAAVALAAAVVAERDPEAVMAVYSADHLIGRQERFEELIGIAARAAETGVLVTVGIRPTRPETGFGYLHLADEVSPGVHRIVEFREKPDAETAAAYVASGEYLWNAGMFVFQARAFLAELERQRPELRAGIAAIAEAWDGPDQETVFGATWPHLEKISVDYGVMEGAAAAGLVTTVPADFPWSDIGDFHSLGESLDGDAAGNVVLTDAAVATLRSVQDSVVVSTTGRVVAVVGLRDVVVVDTEDALLVCPRERAHEVKQIVDVLKEQGHSAHV</sequence>
<dbReference type="InterPro" id="IPR005835">
    <property type="entry name" value="NTP_transferase_dom"/>
</dbReference>
<name>A0ABN2RDD3_9ACTN</name>
<evidence type="ECO:0000313" key="4">
    <source>
        <dbReference type="Proteomes" id="UP001499854"/>
    </source>
</evidence>